<comment type="caution">
    <text evidence="1">The sequence shown here is derived from an EMBL/GenBank/DDBJ whole genome shotgun (WGS) entry which is preliminary data.</text>
</comment>
<dbReference type="InterPro" id="IPR037219">
    <property type="entry name" value="Peptidase_M41-like"/>
</dbReference>
<gene>
    <name evidence="1" type="ORF">F1721_06935</name>
</gene>
<name>A0A5M7C6L2_SACHI</name>
<evidence type="ECO:0000313" key="2">
    <source>
        <dbReference type="Proteomes" id="UP000323946"/>
    </source>
</evidence>
<dbReference type="Proteomes" id="UP000323946">
    <property type="component" value="Unassembled WGS sequence"/>
</dbReference>
<dbReference type="GO" id="GO:0005524">
    <property type="term" value="F:ATP binding"/>
    <property type="evidence" value="ECO:0007669"/>
    <property type="project" value="InterPro"/>
</dbReference>
<dbReference type="GO" id="GO:0006508">
    <property type="term" value="P:proteolysis"/>
    <property type="evidence" value="ECO:0007669"/>
    <property type="project" value="InterPro"/>
</dbReference>
<protein>
    <submittedName>
        <fullName evidence="1">Uncharacterized protein</fullName>
    </submittedName>
</protein>
<organism evidence="1 2">
    <name type="scientific">Saccharopolyspora hirsuta</name>
    <dbReference type="NCBI Taxonomy" id="1837"/>
    <lineage>
        <taxon>Bacteria</taxon>
        <taxon>Bacillati</taxon>
        <taxon>Actinomycetota</taxon>
        <taxon>Actinomycetes</taxon>
        <taxon>Pseudonocardiales</taxon>
        <taxon>Pseudonocardiaceae</taxon>
        <taxon>Saccharopolyspora</taxon>
    </lineage>
</organism>
<evidence type="ECO:0000313" key="1">
    <source>
        <dbReference type="EMBL" id="KAA5836067.1"/>
    </source>
</evidence>
<dbReference type="OrthoDB" id="3693788at2"/>
<reference evidence="1 2" key="1">
    <citation type="submission" date="2019-09" db="EMBL/GenBank/DDBJ databases">
        <title>Draft genome sequence of the thermophilic Saccharopolyspora hirsuta VKM Ac-666T.</title>
        <authorList>
            <person name="Lobastova T.G."/>
            <person name="Fokina V."/>
            <person name="Bragin E.Y."/>
            <person name="Shtratnikova V.Y."/>
            <person name="Starodumova I.P."/>
            <person name="Tarlachkov S.V."/>
            <person name="Donova M.V."/>
        </authorList>
    </citation>
    <scope>NUCLEOTIDE SEQUENCE [LARGE SCALE GENOMIC DNA]</scope>
    <source>
        <strain evidence="1 2">VKM Ac-666</strain>
    </source>
</reference>
<accession>A0A5M7C6L2</accession>
<proteinExistence type="predicted"/>
<dbReference type="RefSeq" id="WP_150065727.1">
    <property type="nucleotide sequence ID" value="NZ_VWPH01000003.1"/>
</dbReference>
<keyword evidence="2" id="KW-1185">Reference proteome</keyword>
<dbReference type="AlphaFoldDB" id="A0A5M7C6L2"/>
<dbReference type="EMBL" id="VWPH01000003">
    <property type="protein sequence ID" value="KAA5836067.1"/>
    <property type="molecule type" value="Genomic_DNA"/>
</dbReference>
<dbReference type="GO" id="GO:0004176">
    <property type="term" value="F:ATP-dependent peptidase activity"/>
    <property type="evidence" value="ECO:0007669"/>
    <property type="project" value="InterPro"/>
</dbReference>
<dbReference type="SUPFAM" id="SSF140990">
    <property type="entry name" value="FtsH protease domain-like"/>
    <property type="match status" value="1"/>
</dbReference>
<sequence>MLRYAEVLCADCTASILSEGWGKRFEHLVNADFSRCGGCLARIHAAVEQYGTPKLVLEQPLKWMPEKDRREYFAVHEAAHAVVGTDAGFVLDEVLLGHQDTSVHGTSLSSGGMTRWDMEGKRVATDDYHAYIVAGMRANLRWLAERGWDTHANRIDVAYGGFGDVINLENDRGRRVSMREAMDSANRTADARIAQRWPHITAVAQQLLTRSRLNGTEVRRIVTATQASRPTAPSTPTTTTHTGGSAMAGIEEIQAALANTKTKTEQIYAALAQVQQWAGEIAGHLYTTLGQSQQSEVLQAIAAFRDLSEEGQRVSELHQLVYAAVSEIEQYGNRL</sequence>
<dbReference type="GO" id="GO:0004222">
    <property type="term" value="F:metalloendopeptidase activity"/>
    <property type="evidence" value="ECO:0007669"/>
    <property type="project" value="InterPro"/>
</dbReference>